<feature type="non-terminal residue" evidence="2">
    <location>
        <position position="1"/>
    </location>
</feature>
<evidence type="ECO:0000313" key="3">
    <source>
        <dbReference type="Proteomes" id="UP000030745"/>
    </source>
</evidence>
<name>A0A067D5J0_SAPPC</name>
<reference evidence="2 3" key="1">
    <citation type="journal article" date="2013" name="PLoS Genet.">
        <title>Distinctive expansion of potential virulence genes in the genome of the oomycete fish pathogen Saprolegnia parasitica.</title>
        <authorList>
            <person name="Jiang R.H."/>
            <person name="de Bruijn I."/>
            <person name="Haas B.J."/>
            <person name="Belmonte R."/>
            <person name="Lobach L."/>
            <person name="Christie J."/>
            <person name="van den Ackerveken G."/>
            <person name="Bottin A."/>
            <person name="Bulone V."/>
            <person name="Diaz-Moreno S.M."/>
            <person name="Dumas B."/>
            <person name="Fan L."/>
            <person name="Gaulin E."/>
            <person name="Govers F."/>
            <person name="Grenville-Briggs L.J."/>
            <person name="Horner N.R."/>
            <person name="Levin J.Z."/>
            <person name="Mammella M."/>
            <person name="Meijer H.J."/>
            <person name="Morris P."/>
            <person name="Nusbaum C."/>
            <person name="Oome S."/>
            <person name="Phillips A.J."/>
            <person name="van Rooyen D."/>
            <person name="Rzeszutek E."/>
            <person name="Saraiva M."/>
            <person name="Secombes C.J."/>
            <person name="Seidl M.F."/>
            <person name="Snel B."/>
            <person name="Stassen J.H."/>
            <person name="Sykes S."/>
            <person name="Tripathy S."/>
            <person name="van den Berg H."/>
            <person name="Vega-Arreguin J.C."/>
            <person name="Wawra S."/>
            <person name="Young S.K."/>
            <person name="Zeng Q."/>
            <person name="Dieguez-Uribeondo J."/>
            <person name="Russ C."/>
            <person name="Tyler B.M."/>
            <person name="van West P."/>
        </authorList>
    </citation>
    <scope>NUCLEOTIDE SEQUENCE [LARGE SCALE GENOMIC DNA]</scope>
    <source>
        <strain evidence="2 3">CBS 223.65</strain>
    </source>
</reference>
<dbReference type="GeneID" id="24140440"/>
<sequence>VSTGETDPTPRSATLAAGGERRRSHIERVFHGRLRAVNDLLLRVGSRFAVEARRARRPFSLRPVYSVEIGLKALPYIMP</sequence>
<proteinExistence type="predicted"/>
<dbReference type="AlphaFoldDB" id="A0A067D5J0"/>
<keyword evidence="3" id="KW-1185">Reference proteome</keyword>
<feature type="region of interest" description="Disordered" evidence="1">
    <location>
        <begin position="1"/>
        <end position="20"/>
    </location>
</feature>
<dbReference type="RefSeq" id="XP_012195191.1">
    <property type="nucleotide sequence ID" value="XM_012339801.1"/>
</dbReference>
<dbReference type="Proteomes" id="UP000030745">
    <property type="component" value="Unassembled WGS sequence"/>
</dbReference>
<feature type="compositionally biased region" description="Polar residues" evidence="1">
    <location>
        <begin position="1"/>
        <end position="12"/>
    </location>
</feature>
<evidence type="ECO:0000313" key="2">
    <source>
        <dbReference type="EMBL" id="KDO33986.1"/>
    </source>
</evidence>
<evidence type="ECO:0000256" key="1">
    <source>
        <dbReference type="SAM" id="MobiDB-lite"/>
    </source>
</evidence>
<organism evidence="2 3">
    <name type="scientific">Saprolegnia parasitica (strain CBS 223.65)</name>
    <dbReference type="NCBI Taxonomy" id="695850"/>
    <lineage>
        <taxon>Eukaryota</taxon>
        <taxon>Sar</taxon>
        <taxon>Stramenopiles</taxon>
        <taxon>Oomycota</taxon>
        <taxon>Saprolegniomycetes</taxon>
        <taxon>Saprolegniales</taxon>
        <taxon>Saprolegniaceae</taxon>
        <taxon>Saprolegnia</taxon>
    </lineage>
</organism>
<dbReference type="KEGG" id="spar:SPRG_18975"/>
<dbReference type="VEuPathDB" id="FungiDB:SPRG_18975"/>
<accession>A0A067D5J0</accession>
<gene>
    <name evidence="2" type="ORF">SPRG_18975</name>
</gene>
<protein>
    <submittedName>
        <fullName evidence="2">Uncharacterized protein</fullName>
    </submittedName>
</protein>
<dbReference type="EMBL" id="KK583191">
    <property type="protein sequence ID" value="KDO33986.1"/>
    <property type="molecule type" value="Genomic_DNA"/>
</dbReference>